<evidence type="ECO:0000256" key="6">
    <source>
        <dbReference type="ARBA" id="ARBA00022970"/>
    </source>
</evidence>
<dbReference type="InterPro" id="IPR001638">
    <property type="entry name" value="Solute-binding_3/MltF_N"/>
</dbReference>
<feature type="chain" id="PRO_5020420726" description="ABC transmembrane type-1 domain-containing protein" evidence="10">
    <location>
        <begin position="33"/>
        <end position="491"/>
    </location>
</feature>
<keyword evidence="8 9" id="KW-0472">Membrane</keyword>
<keyword evidence="3 9" id="KW-0813">Transport</keyword>
<protein>
    <recommendedName>
        <fullName evidence="11">ABC transmembrane type-1 domain-containing protein</fullName>
    </recommendedName>
</protein>
<evidence type="ECO:0000313" key="12">
    <source>
        <dbReference type="EMBL" id="TDG68120.1"/>
    </source>
</evidence>
<comment type="similarity">
    <text evidence="2">Belongs to the binding-protein-dependent transport system permease family. HisMQ subfamily.</text>
</comment>
<keyword evidence="6" id="KW-0029">Amino-acid transport</keyword>
<keyword evidence="10" id="KW-0732">Signal</keyword>
<evidence type="ECO:0000256" key="7">
    <source>
        <dbReference type="ARBA" id="ARBA00022989"/>
    </source>
</evidence>
<feature type="signal peptide" evidence="10">
    <location>
        <begin position="1"/>
        <end position="32"/>
    </location>
</feature>
<keyword evidence="13" id="KW-1185">Reference proteome</keyword>
<evidence type="ECO:0000256" key="8">
    <source>
        <dbReference type="ARBA" id="ARBA00023136"/>
    </source>
</evidence>
<dbReference type="SMART" id="SM00079">
    <property type="entry name" value="PBPe"/>
    <property type="match status" value="1"/>
</dbReference>
<dbReference type="Pfam" id="PF00528">
    <property type="entry name" value="BPD_transp_1"/>
    <property type="match status" value="1"/>
</dbReference>
<organism evidence="12 13">
    <name type="scientific">Leuconostoc fallax</name>
    <dbReference type="NCBI Taxonomy" id="1251"/>
    <lineage>
        <taxon>Bacteria</taxon>
        <taxon>Bacillati</taxon>
        <taxon>Bacillota</taxon>
        <taxon>Bacilli</taxon>
        <taxon>Lactobacillales</taxon>
        <taxon>Lactobacillaceae</taxon>
        <taxon>Leuconostoc</taxon>
    </lineage>
</organism>
<evidence type="ECO:0000259" key="11">
    <source>
        <dbReference type="PROSITE" id="PS50928"/>
    </source>
</evidence>
<evidence type="ECO:0000256" key="2">
    <source>
        <dbReference type="ARBA" id="ARBA00010072"/>
    </source>
</evidence>
<comment type="subcellular location">
    <subcellularLocation>
        <location evidence="1 9">Cell membrane</location>
        <topology evidence="1 9">Multi-pass membrane protein</topology>
    </subcellularLocation>
</comment>
<dbReference type="Pfam" id="PF00497">
    <property type="entry name" value="SBP_bac_3"/>
    <property type="match status" value="1"/>
</dbReference>
<accession>A0A4R5N910</accession>
<keyword evidence="4" id="KW-1003">Cell membrane</keyword>
<dbReference type="GO" id="GO:0043190">
    <property type="term" value="C:ATP-binding cassette (ABC) transporter complex"/>
    <property type="evidence" value="ECO:0007669"/>
    <property type="project" value="InterPro"/>
</dbReference>
<evidence type="ECO:0000256" key="3">
    <source>
        <dbReference type="ARBA" id="ARBA00022448"/>
    </source>
</evidence>
<evidence type="ECO:0000256" key="10">
    <source>
        <dbReference type="SAM" id="SignalP"/>
    </source>
</evidence>
<dbReference type="PANTHER" id="PTHR30614">
    <property type="entry name" value="MEMBRANE COMPONENT OF AMINO ACID ABC TRANSPORTER"/>
    <property type="match status" value="1"/>
</dbReference>
<dbReference type="NCBIfam" id="TIGR01726">
    <property type="entry name" value="HEQRo_perm_3TM"/>
    <property type="match status" value="1"/>
</dbReference>
<evidence type="ECO:0000256" key="1">
    <source>
        <dbReference type="ARBA" id="ARBA00004651"/>
    </source>
</evidence>
<gene>
    <name evidence="12" type="ORF">C5L23_000426</name>
</gene>
<dbReference type="Gene3D" id="3.40.190.10">
    <property type="entry name" value="Periplasmic binding protein-like II"/>
    <property type="match status" value="2"/>
</dbReference>
<dbReference type="GO" id="GO:0015276">
    <property type="term" value="F:ligand-gated monoatomic ion channel activity"/>
    <property type="evidence" value="ECO:0007669"/>
    <property type="project" value="InterPro"/>
</dbReference>
<dbReference type="SUPFAM" id="SSF53850">
    <property type="entry name" value="Periplasmic binding protein-like II"/>
    <property type="match status" value="1"/>
</dbReference>
<dbReference type="PANTHER" id="PTHR30614:SF20">
    <property type="entry name" value="GLUTAMINE TRANSPORT SYSTEM PERMEASE PROTEIN GLNP"/>
    <property type="match status" value="1"/>
</dbReference>
<dbReference type="AlphaFoldDB" id="A0A4R5N910"/>
<feature type="domain" description="ABC transmembrane type-1" evidence="11">
    <location>
        <begin position="291"/>
        <end position="479"/>
    </location>
</feature>
<proteinExistence type="inferred from homology"/>
<dbReference type="GO" id="GO:0006865">
    <property type="term" value="P:amino acid transport"/>
    <property type="evidence" value="ECO:0007669"/>
    <property type="project" value="UniProtKB-KW"/>
</dbReference>
<dbReference type="InterPro" id="IPR010065">
    <property type="entry name" value="AA_ABC_transptr_permease_3TM"/>
</dbReference>
<evidence type="ECO:0000256" key="4">
    <source>
        <dbReference type="ARBA" id="ARBA00022475"/>
    </source>
</evidence>
<feature type="transmembrane region" description="Helical" evidence="9">
    <location>
        <begin position="458"/>
        <end position="482"/>
    </location>
</feature>
<evidence type="ECO:0000256" key="5">
    <source>
        <dbReference type="ARBA" id="ARBA00022692"/>
    </source>
</evidence>
<dbReference type="SMART" id="SM00062">
    <property type="entry name" value="PBPb"/>
    <property type="match status" value="1"/>
</dbReference>
<comment type="caution">
    <text evidence="12">The sequence shown here is derived from an EMBL/GenBank/DDBJ whole genome shotgun (WGS) entry which is preliminary data.</text>
</comment>
<dbReference type="PROSITE" id="PS50928">
    <property type="entry name" value="ABC_TM1"/>
    <property type="match status" value="1"/>
</dbReference>
<sequence>MGNKLFKKIGVILATLGLLIPLLMATAPVASAQETDPALEKIQKKGTLVVGLSADYAPFEFHSTVNGQDKIVGFDVSMAQQIAKDLGVKLVIKEMGFDGLIGALQTGKIDIIISGIVDTPERQKVVDFSKPYLSSKQTVLIMKKNEKKFTNNINSFDGQKIGAQRQTTQETFAKNDIPNSKVVSLQKVPDLVSQLSAGKVNGVVLASPIGEAYAQQNKAFKLIYPKPSSSEGSMAVAMPKNSPALQAKINATIDDIKNTNKFEKFQKEANKLMFANDSFWAKYGNLFIKGTLYTLALAAIAVIVGVGLGTVLALMKLSRAFILKAIANIYVEYVRGTPLLVQAFMVFFGTQVIGLNLSAFAAGALAMGLNSAAYVTEIIRSGINSVSAGQMEAARSLGLSNGKTMRYVILPQAVKNILPALGNEFVTVIKEGSVVSVIGVGELMFQTGVIQGASFKPFFPLLITSVIYFVLTFSISRALGFAEKRMARSSR</sequence>
<evidence type="ECO:0000313" key="13">
    <source>
        <dbReference type="Proteomes" id="UP000295681"/>
    </source>
</evidence>
<evidence type="ECO:0000256" key="9">
    <source>
        <dbReference type="RuleBase" id="RU363032"/>
    </source>
</evidence>
<dbReference type="FunFam" id="1.10.3720.10:FF:000033">
    <property type="entry name" value="Polar amino acid ABC transporter permease"/>
    <property type="match status" value="1"/>
</dbReference>
<dbReference type="Proteomes" id="UP000295681">
    <property type="component" value="Unassembled WGS sequence"/>
</dbReference>
<dbReference type="SUPFAM" id="SSF161098">
    <property type="entry name" value="MetI-like"/>
    <property type="match status" value="1"/>
</dbReference>
<dbReference type="InterPro" id="IPR043429">
    <property type="entry name" value="ArtM/GltK/GlnP/TcyL/YhdX-like"/>
</dbReference>
<feature type="transmembrane region" description="Helical" evidence="9">
    <location>
        <begin position="292"/>
        <end position="314"/>
    </location>
</feature>
<dbReference type="InterPro" id="IPR035906">
    <property type="entry name" value="MetI-like_sf"/>
</dbReference>
<dbReference type="Gene3D" id="1.10.3720.10">
    <property type="entry name" value="MetI-like"/>
    <property type="match status" value="1"/>
</dbReference>
<keyword evidence="5 9" id="KW-0812">Transmembrane</keyword>
<dbReference type="CDD" id="cd06261">
    <property type="entry name" value="TM_PBP2"/>
    <property type="match status" value="1"/>
</dbReference>
<name>A0A4R5N910_9LACO</name>
<dbReference type="RefSeq" id="WP_133264406.1">
    <property type="nucleotide sequence ID" value="NZ_JAGYGP010000001.1"/>
</dbReference>
<reference evidence="12 13" key="1">
    <citation type="journal article" date="2019" name="Appl. Microbiol. Biotechnol.">
        <title>Uncovering carbohydrate metabolism through a genotype-phenotype association study of 56 lactic acid bacteria genomes.</title>
        <authorList>
            <person name="Buron-Moles G."/>
            <person name="Chailyan A."/>
            <person name="Dolejs I."/>
            <person name="Forster J."/>
            <person name="Miks M.H."/>
        </authorList>
    </citation>
    <scope>NUCLEOTIDE SEQUENCE [LARGE SCALE GENOMIC DNA]</scope>
    <source>
        <strain evidence="12 13">ATCC 700006</strain>
    </source>
</reference>
<dbReference type="STRING" id="907931.GCA_000165675_00909"/>
<dbReference type="InterPro" id="IPR001320">
    <property type="entry name" value="Iontro_rcpt_C"/>
</dbReference>
<feature type="transmembrane region" description="Helical" evidence="9">
    <location>
        <begin position="343"/>
        <end position="367"/>
    </location>
</feature>
<dbReference type="InterPro" id="IPR000515">
    <property type="entry name" value="MetI-like"/>
</dbReference>
<keyword evidence="7 9" id="KW-1133">Transmembrane helix</keyword>
<dbReference type="EMBL" id="PUFI01000014">
    <property type="protein sequence ID" value="TDG68120.1"/>
    <property type="molecule type" value="Genomic_DNA"/>
</dbReference>